<organism evidence="2 3">
    <name type="scientific">Sphingobacterium bambusae</name>
    <dbReference type="NCBI Taxonomy" id="662858"/>
    <lineage>
        <taxon>Bacteria</taxon>
        <taxon>Pseudomonadati</taxon>
        <taxon>Bacteroidota</taxon>
        <taxon>Sphingobacteriia</taxon>
        <taxon>Sphingobacteriales</taxon>
        <taxon>Sphingobacteriaceae</taxon>
        <taxon>Sphingobacterium</taxon>
    </lineage>
</organism>
<keyword evidence="3" id="KW-1185">Reference proteome</keyword>
<gene>
    <name evidence="2" type="ORF">ACFS7Y_09550</name>
</gene>
<evidence type="ECO:0000256" key="1">
    <source>
        <dbReference type="SAM" id="MobiDB-lite"/>
    </source>
</evidence>
<accession>A0ABW6BEA8</accession>
<sequence length="130" mass="14869">MESFLPVLLIIAGVVYKIYTEFQKEQEKARKRQPNRPVPPAVPVPAPVATQRKSNPIPTVSKPIPPLPKQVIREAVPTEVEKLRNKKKETQERRKVLVTPQVEVLPEPALHFDLRQAVIQSVILERPYKD</sequence>
<feature type="region of interest" description="Disordered" evidence="1">
    <location>
        <begin position="26"/>
        <end position="68"/>
    </location>
</feature>
<feature type="compositionally biased region" description="Pro residues" evidence="1">
    <location>
        <begin position="36"/>
        <end position="46"/>
    </location>
</feature>
<name>A0ABW6BEA8_9SPHI</name>
<dbReference type="RefSeq" id="WP_320182912.1">
    <property type="nucleotide sequence ID" value="NZ_CP138332.1"/>
</dbReference>
<comment type="caution">
    <text evidence="2">The sequence shown here is derived from an EMBL/GenBank/DDBJ whole genome shotgun (WGS) entry which is preliminary data.</text>
</comment>
<dbReference type="Proteomes" id="UP001597525">
    <property type="component" value="Unassembled WGS sequence"/>
</dbReference>
<dbReference type="EMBL" id="JBHUPB010000007">
    <property type="protein sequence ID" value="MFD2967632.1"/>
    <property type="molecule type" value="Genomic_DNA"/>
</dbReference>
<reference evidence="3" key="1">
    <citation type="journal article" date="2019" name="Int. J. Syst. Evol. Microbiol.">
        <title>The Global Catalogue of Microorganisms (GCM) 10K type strain sequencing project: providing services to taxonomists for standard genome sequencing and annotation.</title>
        <authorList>
            <consortium name="The Broad Institute Genomics Platform"/>
            <consortium name="The Broad Institute Genome Sequencing Center for Infectious Disease"/>
            <person name="Wu L."/>
            <person name="Ma J."/>
        </authorList>
    </citation>
    <scope>NUCLEOTIDE SEQUENCE [LARGE SCALE GENOMIC DNA]</scope>
    <source>
        <strain evidence="3">KCTC 22814</strain>
    </source>
</reference>
<proteinExistence type="predicted"/>
<protein>
    <submittedName>
        <fullName evidence="2">Uncharacterized protein</fullName>
    </submittedName>
</protein>
<evidence type="ECO:0000313" key="2">
    <source>
        <dbReference type="EMBL" id="MFD2967632.1"/>
    </source>
</evidence>
<evidence type="ECO:0000313" key="3">
    <source>
        <dbReference type="Proteomes" id="UP001597525"/>
    </source>
</evidence>